<dbReference type="SUPFAM" id="SSF48726">
    <property type="entry name" value="Immunoglobulin"/>
    <property type="match status" value="1"/>
</dbReference>
<dbReference type="InterPro" id="IPR013783">
    <property type="entry name" value="Ig-like_fold"/>
</dbReference>
<evidence type="ECO:0000256" key="7">
    <source>
        <dbReference type="SAM" id="Phobius"/>
    </source>
</evidence>
<dbReference type="GO" id="GO:0071944">
    <property type="term" value="C:cell periphery"/>
    <property type="evidence" value="ECO:0007669"/>
    <property type="project" value="UniProtKB-ARBA"/>
</dbReference>
<feature type="transmembrane region" description="Helical" evidence="7">
    <location>
        <begin position="735"/>
        <end position="759"/>
    </location>
</feature>
<dbReference type="InterPro" id="IPR001611">
    <property type="entry name" value="Leu-rich_rpt"/>
</dbReference>
<proteinExistence type="predicted"/>
<keyword evidence="10" id="KW-1185">Reference proteome</keyword>
<dbReference type="SMART" id="SM00409">
    <property type="entry name" value="IG"/>
    <property type="match status" value="1"/>
</dbReference>
<dbReference type="PROSITE" id="PS51450">
    <property type="entry name" value="LRR"/>
    <property type="match status" value="1"/>
</dbReference>
<evidence type="ECO:0000259" key="8">
    <source>
        <dbReference type="PROSITE" id="PS50835"/>
    </source>
</evidence>
<dbReference type="OrthoDB" id="643377at2759"/>
<feature type="region of interest" description="Disordered" evidence="6">
    <location>
        <begin position="770"/>
        <end position="792"/>
    </location>
</feature>
<evidence type="ECO:0000256" key="1">
    <source>
        <dbReference type="ARBA" id="ARBA00022614"/>
    </source>
</evidence>
<organism evidence="9 10">
    <name type="scientific">Diabrotica balteata</name>
    <name type="common">Banded cucumber beetle</name>
    <dbReference type="NCBI Taxonomy" id="107213"/>
    <lineage>
        <taxon>Eukaryota</taxon>
        <taxon>Metazoa</taxon>
        <taxon>Ecdysozoa</taxon>
        <taxon>Arthropoda</taxon>
        <taxon>Hexapoda</taxon>
        <taxon>Insecta</taxon>
        <taxon>Pterygota</taxon>
        <taxon>Neoptera</taxon>
        <taxon>Endopterygota</taxon>
        <taxon>Coleoptera</taxon>
        <taxon>Polyphaga</taxon>
        <taxon>Cucujiformia</taxon>
        <taxon>Chrysomeloidea</taxon>
        <taxon>Chrysomelidae</taxon>
        <taxon>Galerucinae</taxon>
        <taxon>Diabroticina</taxon>
        <taxon>Diabroticites</taxon>
        <taxon>Diabrotica</taxon>
    </lineage>
</organism>
<evidence type="ECO:0000256" key="6">
    <source>
        <dbReference type="SAM" id="MobiDB-lite"/>
    </source>
</evidence>
<dbReference type="PANTHER" id="PTHR10773:SF19">
    <property type="match status" value="1"/>
</dbReference>
<dbReference type="PANTHER" id="PTHR10773">
    <property type="entry name" value="DNA-DIRECTED RNA POLYMERASES I, II, AND III SUBUNIT RPABC2"/>
    <property type="match status" value="1"/>
</dbReference>
<evidence type="ECO:0000256" key="4">
    <source>
        <dbReference type="ARBA" id="ARBA00023157"/>
    </source>
</evidence>
<name>A0A9N9SLK8_DIABA</name>
<keyword evidence="2" id="KW-0732">Signal</keyword>
<dbReference type="InterPro" id="IPR057191">
    <property type="entry name" value="DUF7869"/>
</dbReference>
<keyword evidence="5" id="KW-0325">Glycoprotein</keyword>
<dbReference type="PROSITE" id="PS50835">
    <property type="entry name" value="IG_LIKE"/>
    <property type="match status" value="1"/>
</dbReference>
<dbReference type="Pfam" id="PF07679">
    <property type="entry name" value="I-set"/>
    <property type="match status" value="1"/>
</dbReference>
<dbReference type="InterPro" id="IPR000483">
    <property type="entry name" value="Cys-rich_flank_reg_C"/>
</dbReference>
<dbReference type="Pfam" id="PF25273">
    <property type="entry name" value="DUF7869"/>
    <property type="match status" value="1"/>
</dbReference>
<evidence type="ECO:0000256" key="5">
    <source>
        <dbReference type="ARBA" id="ARBA00023180"/>
    </source>
</evidence>
<dbReference type="SUPFAM" id="SSF52058">
    <property type="entry name" value="L domain-like"/>
    <property type="match status" value="1"/>
</dbReference>
<dbReference type="InterPro" id="IPR007110">
    <property type="entry name" value="Ig-like_dom"/>
</dbReference>
<dbReference type="InterPro" id="IPR036179">
    <property type="entry name" value="Ig-like_dom_sf"/>
</dbReference>
<evidence type="ECO:0000256" key="3">
    <source>
        <dbReference type="ARBA" id="ARBA00022737"/>
    </source>
</evidence>
<keyword evidence="7" id="KW-0472">Membrane</keyword>
<dbReference type="FunFam" id="3.80.10.10:FF:000082">
    <property type="entry name" value="Leucine-rich repeat-containing 24"/>
    <property type="match status" value="1"/>
</dbReference>
<evidence type="ECO:0000313" key="10">
    <source>
        <dbReference type="Proteomes" id="UP001153709"/>
    </source>
</evidence>
<dbReference type="InterPro" id="IPR032675">
    <property type="entry name" value="LRR_dom_sf"/>
</dbReference>
<dbReference type="SMART" id="SM00369">
    <property type="entry name" value="LRR_TYP"/>
    <property type="match status" value="5"/>
</dbReference>
<keyword evidence="3" id="KW-0677">Repeat</keyword>
<dbReference type="SMART" id="SM00082">
    <property type="entry name" value="LRRCT"/>
    <property type="match status" value="1"/>
</dbReference>
<dbReference type="InterPro" id="IPR003598">
    <property type="entry name" value="Ig_sub2"/>
</dbReference>
<feature type="domain" description="Ig-like" evidence="8">
    <location>
        <begin position="619"/>
        <end position="717"/>
    </location>
</feature>
<dbReference type="Gene3D" id="3.80.10.10">
    <property type="entry name" value="Ribonuclease Inhibitor"/>
    <property type="match status" value="2"/>
</dbReference>
<protein>
    <recommendedName>
        <fullName evidence="8">Ig-like domain-containing protein</fullName>
    </recommendedName>
</protein>
<evidence type="ECO:0000256" key="2">
    <source>
        <dbReference type="ARBA" id="ARBA00022729"/>
    </source>
</evidence>
<reference evidence="9" key="1">
    <citation type="submission" date="2022-01" db="EMBL/GenBank/DDBJ databases">
        <authorList>
            <person name="King R."/>
        </authorList>
    </citation>
    <scope>NUCLEOTIDE SEQUENCE</scope>
</reference>
<dbReference type="Proteomes" id="UP001153709">
    <property type="component" value="Chromosome 1"/>
</dbReference>
<keyword evidence="1" id="KW-0433">Leucine-rich repeat</keyword>
<dbReference type="Gene3D" id="2.60.40.10">
    <property type="entry name" value="Immunoglobulins"/>
    <property type="match status" value="1"/>
</dbReference>
<keyword evidence="4" id="KW-1015">Disulfide bond</keyword>
<dbReference type="InterPro" id="IPR013098">
    <property type="entry name" value="Ig_I-set"/>
</dbReference>
<evidence type="ECO:0000313" key="9">
    <source>
        <dbReference type="EMBL" id="CAG9826190.1"/>
    </source>
</evidence>
<dbReference type="Pfam" id="PF13855">
    <property type="entry name" value="LRR_8"/>
    <property type="match status" value="1"/>
</dbReference>
<dbReference type="InterPro" id="IPR003591">
    <property type="entry name" value="Leu-rich_rpt_typical-subtyp"/>
</dbReference>
<feature type="region of interest" description="Disordered" evidence="6">
    <location>
        <begin position="24"/>
        <end position="45"/>
    </location>
</feature>
<dbReference type="EMBL" id="OU898276">
    <property type="protein sequence ID" value="CAG9826190.1"/>
    <property type="molecule type" value="Genomic_DNA"/>
</dbReference>
<keyword evidence="7" id="KW-1133">Transmembrane helix</keyword>
<keyword evidence="7" id="KW-0812">Transmembrane</keyword>
<dbReference type="InterPro" id="IPR003599">
    <property type="entry name" value="Ig_sub"/>
</dbReference>
<sequence>MFQNLHGITRGKIDILIKKKQISPTGFIEPNGSGKRQPHNARPDEKAEAVKHIESFPKYESHYPRRHTSRLYLAPNLNIKLIYDLYVSNRTMPVSYSFYAKIFKELGYKFKNPSIDTCKTCDYLENKKKSSNSKEIRAAVDEEKNKHLELAQIAYGEKKADMEFSRNSSGKLVVLVFDLQQNLPTPNLSTNVVYYKRVLWTYNLTIRNCTENTTSCFMWHEGLSDRVSDQVASCLLKYLDSLVDAVEKVVLYSDSCPGQNKNNIVAGALSLFVYRSTTINEIQHKFLEVGHTRMECDADHARIERTKKSSQIEIRIPHNWYQYLSKREIVEEICKIEDGESDSSIDGSVSEIEDNILSDHDYDLEDIDTPILVLLSFTPLILCCPFPCICRWKNGKQTAECVNKDLLVIPESLDADTQVLEFSGNNLRTLHREKFLKLDLINLQRIHLSRCRISVINGQTFKGLTNLVELDLSENLLETVPTESFKDCPSLMRLSLSRNPIKELDQNAFKYLSFLNMLELSNCDIWKVHTHAFEGLYSLEWLHLESNKMRLFPAHIPASLKGIQLQGNPWECDCNLQDFHKFLLTFSYPLSNEPICKIPHSLAGRKIKTLSKNELACLPEVSPTQFYLEIDEGRNISLVCQVHAIPEAAVNWYFEGQLLQNDTFLSPELHLLYYVEQGREDKRSELFIYNANSGDSGTFICNAENSAGVSNANFTIRVLLKQGPRQEVEEMPLEFVFIVISATVASVLLLLAIGTISVLKCRKNSRLRRKRHDSKVALGNSTGDTISRESSDTLTQNKSSNFKLVNYDELKISHVHNDEDIAFVTNKVPKCYPDQNPDIINGTEIIENSEYSVMLRRQHSVVRSVEFDYMTNQRASDCNMFFMHGDVMLKPVDCYRTLPNKKRTAATTVDIYELQPQSDSEFSLFDGSHKDSEHATKENETIANNIPKDKNEALIIEEGETTPRNYALHNITGMQGFLSELRK</sequence>
<dbReference type="AlphaFoldDB" id="A0A9N9SLK8"/>
<gene>
    <name evidence="9" type="ORF">DIABBA_LOCUS331</name>
</gene>
<dbReference type="SMART" id="SM00408">
    <property type="entry name" value="IGc2"/>
    <property type="match status" value="1"/>
</dbReference>
<accession>A0A9N9SLK8</accession>